<keyword evidence="2" id="KW-0472">Membrane</keyword>
<organism evidence="3 4">
    <name type="scientific">Pythium oligandrum</name>
    <name type="common">Mycoparasitic fungus</name>
    <dbReference type="NCBI Taxonomy" id="41045"/>
    <lineage>
        <taxon>Eukaryota</taxon>
        <taxon>Sar</taxon>
        <taxon>Stramenopiles</taxon>
        <taxon>Oomycota</taxon>
        <taxon>Peronosporomycetes</taxon>
        <taxon>Pythiales</taxon>
        <taxon>Pythiaceae</taxon>
        <taxon>Pythium</taxon>
    </lineage>
</organism>
<sequence length="472" mass="53841">MVMHLLPHRWRRSSRLIAPVSAEPSDSASSASASVERATAILSRNRRSRLLTSTVEAMSGACVNEEEHLYSFCSRSLYREPRIAMITVTTQLMSWLLVLPNSVVWTWSDSIHEKAQAYLSSTRCWVLILILCNTLWNCVTRVSERYAYEVNKRTYLTSIDIISIGAIVSFWQRHVIFSMCEIKWSLEHQRINDVMSFQGGYIAHGNTFSLALDSREITPWTVLAVLYGPLLRILGLSLLLIALLMATKAVYLESKRFRKAKSKQLRRQVSAFFKRISIDVSLSGPETGMSVMPVRSDIPPDAYEDSDDDDMQYKDLRVALSQPYKRLPLEEWLDQPIRATSLIRNGLYMEAVRDNTRFIRPGCYLDFGIIVKHGVIHSRFGFSDPWKPKMTVEEYMAHVEYRTQRSTERSPNFHGSALNTQPDVSAHIEAVQRLSMDAGRRPSRSQSSHINSNQVGSARLMSRKKSLDVPLS</sequence>
<accession>A0A8K1CU28</accession>
<proteinExistence type="predicted"/>
<evidence type="ECO:0000313" key="3">
    <source>
        <dbReference type="EMBL" id="TMW68288.1"/>
    </source>
</evidence>
<feature type="transmembrane region" description="Helical" evidence="2">
    <location>
        <begin position="230"/>
        <end position="251"/>
    </location>
</feature>
<dbReference type="OrthoDB" id="164535at2759"/>
<evidence type="ECO:0000256" key="2">
    <source>
        <dbReference type="SAM" id="Phobius"/>
    </source>
</evidence>
<dbReference type="AlphaFoldDB" id="A0A8K1CU28"/>
<evidence type="ECO:0000313" key="4">
    <source>
        <dbReference type="Proteomes" id="UP000794436"/>
    </source>
</evidence>
<protein>
    <submittedName>
        <fullName evidence="3">Uncharacterized protein</fullName>
    </submittedName>
</protein>
<reference evidence="3" key="1">
    <citation type="submission" date="2019-03" db="EMBL/GenBank/DDBJ databases">
        <title>Long read genome sequence of the mycoparasitic Pythium oligandrum ATCC 38472 isolated from sugarbeet rhizosphere.</title>
        <authorList>
            <person name="Gaulin E."/>
        </authorList>
    </citation>
    <scope>NUCLEOTIDE SEQUENCE</scope>
    <source>
        <strain evidence="3">ATCC 38472_TT</strain>
    </source>
</reference>
<dbReference type="Proteomes" id="UP000794436">
    <property type="component" value="Unassembled WGS sequence"/>
</dbReference>
<keyword evidence="4" id="KW-1185">Reference proteome</keyword>
<evidence type="ECO:0000256" key="1">
    <source>
        <dbReference type="SAM" id="MobiDB-lite"/>
    </source>
</evidence>
<gene>
    <name evidence="3" type="ORF">Poli38472_005756</name>
</gene>
<feature type="compositionally biased region" description="Polar residues" evidence="1">
    <location>
        <begin position="444"/>
        <end position="456"/>
    </location>
</feature>
<keyword evidence="2" id="KW-0812">Transmembrane</keyword>
<keyword evidence="2" id="KW-1133">Transmembrane helix</keyword>
<dbReference type="EMBL" id="SPLM01000002">
    <property type="protein sequence ID" value="TMW68288.1"/>
    <property type="molecule type" value="Genomic_DNA"/>
</dbReference>
<name>A0A8K1CU28_PYTOL</name>
<feature type="region of interest" description="Disordered" evidence="1">
    <location>
        <begin position="435"/>
        <end position="472"/>
    </location>
</feature>
<comment type="caution">
    <text evidence="3">The sequence shown here is derived from an EMBL/GenBank/DDBJ whole genome shotgun (WGS) entry which is preliminary data.</text>
</comment>